<dbReference type="AlphaFoldDB" id="A0A8T1V218"/>
<gene>
    <name evidence="2" type="ORF">PHYBOEH_002808</name>
</gene>
<accession>A0A8T1V218</accession>
<dbReference type="InterPro" id="IPR024752">
    <property type="entry name" value="Myb/SANT-like_dom"/>
</dbReference>
<feature type="domain" description="Myb/SANT-like" evidence="1">
    <location>
        <begin position="25"/>
        <end position="87"/>
    </location>
</feature>
<dbReference type="EMBL" id="JAGDFL010001720">
    <property type="protein sequence ID" value="KAG7375332.1"/>
    <property type="molecule type" value="Genomic_DNA"/>
</dbReference>
<evidence type="ECO:0000313" key="3">
    <source>
        <dbReference type="Proteomes" id="UP000693981"/>
    </source>
</evidence>
<sequence>MVKKGDTASRATWAVYEEFDLLQAYEEARKDPKAATDKGINKSAWNQLTANLNAKHKRTFDKGQYKSKVSRLLQDYDIYMEMKGKSGV</sequence>
<comment type="caution">
    <text evidence="2">The sequence shown here is derived from an EMBL/GenBank/DDBJ whole genome shotgun (WGS) entry which is preliminary data.</text>
</comment>
<evidence type="ECO:0000259" key="1">
    <source>
        <dbReference type="Pfam" id="PF12776"/>
    </source>
</evidence>
<name>A0A8T1V218_9STRA</name>
<dbReference type="Pfam" id="PF12776">
    <property type="entry name" value="Myb_DNA-bind_3"/>
    <property type="match status" value="1"/>
</dbReference>
<proteinExistence type="predicted"/>
<organism evidence="2 3">
    <name type="scientific">Phytophthora boehmeriae</name>
    <dbReference type="NCBI Taxonomy" id="109152"/>
    <lineage>
        <taxon>Eukaryota</taxon>
        <taxon>Sar</taxon>
        <taxon>Stramenopiles</taxon>
        <taxon>Oomycota</taxon>
        <taxon>Peronosporomycetes</taxon>
        <taxon>Peronosporales</taxon>
        <taxon>Peronosporaceae</taxon>
        <taxon>Phytophthora</taxon>
    </lineage>
</organism>
<keyword evidence="3" id="KW-1185">Reference proteome</keyword>
<evidence type="ECO:0000313" key="2">
    <source>
        <dbReference type="EMBL" id="KAG7375332.1"/>
    </source>
</evidence>
<protein>
    <recommendedName>
        <fullName evidence="1">Myb/SANT-like domain-containing protein</fullName>
    </recommendedName>
</protein>
<reference evidence="2" key="1">
    <citation type="submission" date="2021-02" db="EMBL/GenBank/DDBJ databases">
        <authorList>
            <person name="Palmer J.M."/>
        </authorList>
    </citation>
    <scope>NUCLEOTIDE SEQUENCE</scope>
    <source>
        <strain evidence="2">SCRP23</strain>
    </source>
</reference>
<dbReference type="Proteomes" id="UP000693981">
    <property type="component" value="Unassembled WGS sequence"/>
</dbReference>
<dbReference type="OrthoDB" id="127850at2759"/>